<organism evidence="3">
    <name type="scientific">bioreactor metagenome</name>
    <dbReference type="NCBI Taxonomy" id="1076179"/>
    <lineage>
        <taxon>unclassified sequences</taxon>
        <taxon>metagenomes</taxon>
        <taxon>ecological metagenomes</taxon>
    </lineage>
</organism>
<keyword evidence="2" id="KW-1133">Transmembrane helix</keyword>
<feature type="region of interest" description="Disordered" evidence="1">
    <location>
        <begin position="63"/>
        <end position="84"/>
    </location>
</feature>
<evidence type="ECO:0000256" key="1">
    <source>
        <dbReference type="SAM" id="MobiDB-lite"/>
    </source>
</evidence>
<keyword evidence="2" id="KW-0472">Membrane</keyword>
<dbReference type="AlphaFoldDB" id="A0A645HVM3"/>
<evidence type="ECO:0000313" key="3">
    <source>
        <dbReference type="EMBL" id="MPN43037.1"/>
    </source>
</evidence>
<comment type="caution">
    <text evidence="3">The sequence shown here is derived from an EMBL/GenBank/DDBJ whole genome shotgun (WGS) entry which is preliminary data.</text>
</comment>
<keyword evidence="2" id="KW-0812">Transmembrane</keyword>
<sequence length="84" mass="9357">MVLFLSFGTIIAFGYALGGLGGYMFDQGKPKVIAAGLIGGIVSAYIALKVWRTYLDDIDRENEDARLQNENDRPKDEPQFIDEK</sequence>
<feature type="transmembrane region" description="Helical" evidence="2">
    <location>
        <begin position="34"/>
        <end position="51"/>
    </location>
</feature>
<reference evidence="3" key="1">
    <citation type="submission" date="2019-08" db="EMBL/GenBank/DDBJ databases">
        <authorList>
            <person name="Kucharzyk K."/>
            <person name="Murdoch R.W."/>
            <person name="Higgins S."/>
            <person name="Loffler F."/>
        </authorList>
    </citation>
    <scope>NUCLEOTIDE SEQUENCE</scope>
</reference>
<gene>
    <name evidence="3" type="ORF">SDC9_190596</name>
</gene>
<proteinExistence type="predicted"/>
<dbReference type="EMBL" id="VSSQ01101180">
    <property type="protein sequence ID" value="MPN43037.1"/>
    <property type="molecule type" value="Genomic_DNA"/>
</dbReference>
<accession>A0A645HVM3</accession>
<name>A0A645HVM3_9ZZZZ</name>
<evidence type="ECO:0000256" key="2">
    <source>
        <dbReference type="SAM" id="Phobius"/>
    </source>
</evidence>
<protein>
    <submittedName>
        <fullName evidence="3">Uncharacterized protein</fullName>
    </submittedName>
</protein>